<accession>B0T616</accession>
<gene>
    <name evidence="1" type="ordered locus">Caul_3470</name>
</gene>
<protein>
    <submittedName>
        <fullName evidence="1">Uncharacterized protein</fullName>
    </submittedName>
</protein>
<organism evidence="1">
    <name type="scientific">Caulobacter sp. (strain K31)</name>
    <dbReference type="NCBI Taxonomy" id="366602"/>
    <lineage>
        <taxon>Bacteria</taxon>
        <taxon>Pseudomonadati</taxon>
        <taxon>Pseudomonadota</taxon>
        <taxon>Alphaproteobacteria</taxon>
        <taxon>Caulobacterales</taxon>
        <taxon>Caulobacteraceae</taxon>
        <taxon>Caulobacter</taxon>
    </lineage>
</organism>
<proteinExistence type="predicted"/>
<sequence length="107" mass="11965">METTWQFCAGVVASERPAMETLSWTDDEGNERSEEQMVRDENGVPVMETISREVIVFVQTDDPADALAFYLTTEEGQLWPNAIQSAFIIVDPEADQYAGVSRTYIPG</sequence>
<dbReference type="KEGG" id="cak:Caul_3470"/>
<dbReference type="STRING" id="366602.Caul_3470"/>
<name>B0T616_CAUSK</name>
<reference evidence="1" key="1">
    <citation type="submission" date="2008-01" db="EMBL/GenBank/DDBJ databases">
        <title>Complete sequence of chromosome of Caulobacter sp. K31.</title>
        <authorList>
            <consortium name="US DOE Joint Genome Institute"/>
            <person name="Copeland A."/>
            <person name="Lucas S."/>
            <person name="Lapidus A."/>
            <person name="Barry K."/>
            <person name="Glavina del Rio T."/>
            <person name="Dalin E."/>
            <person name="Tice H."/>
            <person name="Pitluck S."/>
            <person name="Bruce D."/>
            <person name="Goodwin L."/>
            <person name="Thompson L.S."/>
            <person name="Brettin T."/>
            <person name="Detter J.C."/>
            <person name="Han C."/>
            <person name="Schmutz J."/>
            <person name="Larimer F."/>
            <person name="Land M."/>
            <person name="Hauser L."/>
            <person name="Kyrpides N."/>
            <person name="Kim E."/>
            <person name="Stephens C."/>
            <person name="Richardson P."/>
        </authorList>
    </citation>
    <scope>NUCLEOTIDE SEQUENCE [LARGE SCALE GENOMIC DNA]</scope>
    <source>
        <strain evidence="1">K31</strain>
    </source>
</reference>
<evidence type="ECO:0000313" key="1">
    <source>
        <dbReference type="EMBL" id="ABZ72597.1"/>
    </source>
</evidence>
<dbReference type="EMBL" id="CP000927">
    <property type="protein sequence ID" value="ABZ72597.1"/>
    <property type="molecule type" value="Genomic_DNA"/>
</dbReference>
<dbReference type="AlphaFoldDB" id="B0T616"/>
<dbReference type="HOGENOM" id="CLU_2205309_0_0_5"/>